<comment type="caution">
    <text evidence="1">The sequence shown here is derived from an EMBL/GenBank/DDBJ whole genome shotgun (WGS) entry which is preliminary data.</text>
</comment>
<sequence length="46" mass="5010">MGGLGEDENTPTSGCIVPYLNLWTNSSVVIEIDNHSLEHQILAGRK</sequence>
<keyword evidence="2" id="KW-1185">Reference proteome</keyword>
<proteinExistence type="predicted"/>
<evidence type="ECO:0000313" key="1">
    <source>
        <dbReference type="EMBL" id="GKV49222.1"/>
    </source>
</evidence>
<name>A0AAV5MKZ4_9ROSI</name>
<protein>
    <submittedName>
        <fullName evidence="1">Uncharacterized protein</fullName>
    </submittedName>
</protein>
<organism evidence="1 2">
    <name type="scientific">Rubroshorea leprosula</name>
    <dbReference type="NCBI Taxonomy" id="152421"/>
    <lineage>
        <taxon>Eukaryota</taxon>
        <taxon>Viridiplantae</taxon>
        <taxon>Streptophyta</taxon>
        <taxon>Embryophyta</taxon>
        <taxon>Tracheophyta</taxon>
        <taxon>Spermatophyta</taxon>
        <taxon>Magnoliopsida</taxon>
        <taxon>eudicotyledons</taxon>
        <taxon>Gunneridae</taxon>
        <taxon>Pentapetalae</taxon>
        <taxon>rosids</taxon>
        <taxon>malvids</taxon>
        <taxon>Malvales</taxon>
        <taxon>Dipterocarpaceae</taxon>
        <taxon>Rubroshorea</taxon>
    </lineage>
</organism>
<dbReference type="EMBL" id="BPVZ01000290">
    <property type="protein sequence ID" value="GKV49222.1"/>
    <property type="molecule type" value="Genomic_DNA"/>
</dbReference>
<evidence type="ECO:0000313" key="2">
    <source>
        <dbReference type="Proteomes" id="UP001054252"/>
    </source>
</evidence>
<reference evidence="1 2" key="1">
    <citation type="journal article" date="2021" name="Commun. Biol.">
        <title>The genome of Shorea leprosula (Dipterocarpaceae) highlights the ecological relevance of drought in aseasonal tropical rainforests.</title>
        <authorList>
            <person name="Ng K.K.S."/>
            <person name="Kobayashi M.J."/>
            <person name="Fawcett J.A."/>
            <person name="Hatakeyama M."/>
            <person name="Paape T."/>
            <person name="Ng C.H."/>
            <person name="Ang C.C."/>
            <person name="Tnah L.H."/>
            <person name="Lee C.T."/>
            <person name="Nishiyama T."/>
            <person name="Sese J."/>
            <person name="O'Brien M.J."/>
            <person name="Copetti D."/>
            <person name="Mohd Noor M.I."/>
            <person name="Ong R.C."/>
            <person name="Putra M."/>
            <person name="Sireger I.Z."/>
            <person name="Indrioko S."/>
            <person name="Kosugi Y."/>
            <person name="Izuno A."/>
            <person name="Isagi Y."/>
            <person name="Lee S.L."/>
            <person name="Shimizu K.K."/>
        </authorList>
    </citation>
    <scope>NUCLEOTIDE SEQUENCE [LARGE SCALE GENOMIC DNA]</scope>
    <source>
        <strain evidence="1">214</strain>
    </source>
</reference>
<dbReference type="AlphaFoldDB" id="A0AAV5MKZ4"/>
<gene>
    <name evidence="1" type="ORF">SLEP1_g55984</name>
</gene>
<dbReference type="Proteomes" id="UP001054252">
    <property type="component" value="Unassembled WGS sequence"/>
</dbReference>
<accession>A0AAV5MKZ4</accession>